<evidence type="ECO:0000259" key="1">
    <source>
        <dbReference type="PROSITE" id="PS51750"/>
    </source>
</evidence>
<dbReference type="GeneID" id="77475961"/>
<dbReference type="SMART" id="SM01040">
    <property type="entry name" value="Bro-N"/>
    <property type="match status" value="1"/>
</dbReference>
<dbReference type="Proteomes" id="UP000478836">
    <property type="component" value="Unassembled WGS sequence"/>
</dbReference>
<keyword evidence="3" id="KW-1185">Reference proteome</keyword>
<dbReference type="PANTHER" id="PTHR36180">
    <property type="entry name" value="DNA-BINDING PROTEIN-RELATED-RELATED"/>
    <property type="match status" value="1"/>
</dbReference>
<comment type="caution">
    <text evidence="2">The sequence shown here is derived from an EMBL/GenBank/DDBJ whole genome shotgun (WGS) entry which is preliminary data.</text>
</comment>
<sequence>MSVLEVFQYADREVRTVPVDGEVWFVLADICGVLGVANVGNVAARLDEADIRQTDISSGGQRRAVTIVSESGMYEVVIRSDKPEARGFRWWVTHEVIPAIRRTGTYTVETPEQLMARAVVQAQEIIATRDQQIAELEPRAEAWDEIADAGTDYAVRDVAPMLSRAGIETGPQRLFETLHELKWIYRGEKQRWTPYARAVDAGYLKVRAMPPYRDRDTGDLKPSAPQVRITPKGIERLRVQLGAGVLTP</sequence>
<organism evidence="2 3">
    <name type="scientific">Microbacterium algeriense</name>
    <dbReference type="NCBI Taxonomy" id="2615184"/>
    <lineage>
        <taxon>Bacteria</taxon>
        <taxon>Bacillati</taxon>
        <taxon>Actinomycetota</taxon>
        <taxon>Actinomycetes</taxon>
        <taxon>Micrococcales</taxon>
        <taxon>Microbacteriaceae</taxon>
        <taxon>Microbacterium</taxon>
    </lineage>
</organism>
<dbReference type="PROSITE" id="PS51750">
    <property type="entry name" value="BRO_N"/>
    <property type="match status" value="1"/>
</dbReference>
<protein>
    <recommendedName>
        <fullName evidence="1">Bro-N domain-containing protein</fullName>
    </recommendedName>
</protein>
<dbReference type="InterPro" id="IPR003497">
    <property type="entry name" value="BRO_N_domain"/>
</dbReference>
<evidence type="ECO:0000313" key="3">
    <source>
        <dbReference type="Proteomes" id="UP000478836"/>
    </source>
</evidence>
<name>A0ABQ6VAP4_9MICO</name>
<feature type="domain" description="Bro-N" evidence="1">
    <location>
        <begin position="1"/>
        <end position="104"/>
    </location>
</feature>
<gene>
    <name evidence="2" type="ORF">F6A08_05835</name>
</gene>
<dbReference type="PANTHER" id="PTHR36180:SF2">
    <property type="entry name" value="BRO FAMILY PROTEIN"/>
    <property type="match status" value="1"/>
</dbReference>
<reference evidence="3" key="1">
    <citation type="submission" date="2019-09" db="EMBL/GenBank/DDBJ databases">
        <title>Whole genome sequencing of Microbacterium maritypicum.</title>
        <authorList>
            <person name="Lenchi N."/>
        </authorList>
    </citation>
    <scope>NUCLEOTIDE SEQUENCE [LARGE SCALE GENOMIC DNA]</scope>
    <source>
        <strain evidence="3">G1</strain>
    </source>
</reference>
<dbReference type="Pfam" id="PF02498">
    <property type="entry name" value="Bro-N"/>
    <property type="match status" value="1"/>
</dbReference>
<dbReference type="EMBL" id="WAAO01000001">
    <property type="protein sequence ID" value="KAB1867306.1"/>
    <property type="molecule type" value="Genomic_DNA"/>
</dbReference>
<evidence type="ECO:0000313" key="2">
    <source>
        <dbReference type="EMBL" id="KAB1867306.1"/>
    </source>
</evidence>
<dbReference type="InterPro" id="IPR005039">
    <property type="entry name" value="Ant_C"/>
</dbReference>
<accession>A0ABQ6VAP4</accession>
<dbReference type="RefSeq" id="WP_151458864.1">
    <property type="nucleotide sequence ID" value="NZ_WAAO01000001.1"/>
</dbReference>
<dbReference type="Pfam" id="PF03374">
    <property type="entry name" value="ANT"/>
    <property type="match status" value="1"/>
</dbReference>
<proteinExistence type="predicted"/>